<feature type="transmembrane region" description="Helical" evidence="1">
    <location>
        <begin position="75"/>
        <end position="104"/>
    </location>
</feature>
<keyword evidence="1" id="KW-0472">Membrane</keyword>
<accession>A0A5E4LVP7</accession>
<organism evidence="2 3">
    <name type="scientific">Candidatus Bilamarchaeum dharawalense</name>
    <dbReference type="NCBI Taxonomy" id="2885759"/>
    <lineage>
        <taxon>Archaea</taxon>
        <taxon>Candidatus Micrarchaeota</taxon>
        <taxon>Candidatus Micrarchaeia</taxon>
        <taxon>Candidatus Anstonellales</taxon>
        <taxon>Candidatus Bilamarchaeaceae</taxon>
        <taxon>Candidatus Bilamarchaeum</taxon>
    </lineage>
</organism>
<evidence type="ECO:0000313" key="2">
    <source>
        <dbReference type="EMBL" id="VVC04092.1"/>
    </source>
</evidence>
<sequence>MFPGDNVDFGKCIKAAILPTLAIIVLGIIAVVIGAIPFLSLVLCCVGWPMGLITLALLTWAGFNAGKEGQGMGGGAVAGLGAGLLSSIVIAILNFIVSLLGFAVGTAMGNDLVSGLINGPAGAIVLQALGIIFWAVCGLVLGVVGALVAGNK</sequence>
<protein>
    <recommendedName>
        <fullName evidence="4">DUF5518 domain-containing protein</fullName>
    </recommendedName>
</protein>
<feature type="transmembrane region" description="Helical" evidence="1">
    <location>
        <begin position="12"/>
        <end position="33"/>
    </location>
</feature>
<name>A0A5E4LVP7_9ARCH</name>
<evidence type="ECO:0000256" key="1">
    <source>
        <dbReference type="SAM" id="Phobius"/>
    </source>
</evidence>
<dbReference type="AlphaFoldDB" id="A0A5E4LVP7"/>
<feature type="transmembrane region" description="Helical" evidence="1">
    <location>
        <begin position="39"/>
        <end position="63"/>
    </location>
</feature>
<keyword evidence="1" id="KW-0812">Transmembrane</keyword>
<proteinExistence type="predicted"/>
<feature type="transmembrane region" description="Helical" evidence="1">
    <location>
        <begin position="124"/>
        <end position="149"/>
    </location>
</feature>
<dbReference type="Proteomes" id="UP000789941">
    <property type="component" value="Unassembled WGS sequence"/>
</dbReference>
<keyword evidence="1" id="KW-1133">Transmembrane helix</keyword>
<gene>
    <name evidence="2" type="ORF">LFW2832_00727</name>
</gene>
<evidence type="ECO:0000313" key="3">
    <source>
        <dbReference type="Proteomes" id="UP000789941"/>
    </source>
</evidence>
<reference evidence="2 3" key="1">
    <citation type="submission" date="2019-08" db="EMBL/GenBank/DDBJ databases">
        <authorList>
            <person name="Vazquez-Campos X."/>
        </authorList>
    </citation>
    <scope>NUCLEOTIDE SEQUENCE [LARGE SCALE GENOMIC DNA]</scope>
    <source>
        <strain evidence="2">LFW-283_2</strain>
    </source>
</reference>
<comment type="caution">
    <text evidence="2">The sequence shown here is derived from an EMBL/GenBank/DDBJ whole genome shotgun (WGS) entry which is preliminary data.</text>
</comment>
<dbReference type="EMBL" id="CABMJJ010000009">
    <property type="protein sequence ID" value="VVC04092.1"/>
    <property type="molecule type" value="Genomic_DNA"/>
</dbReference>
<evidence type="ECO:0008006" key="4">
    <source>
        <dbReference type="Google" id="ProtNLM"/>
    </source>
</evidence>